<dbReference type="AlphaFoldDB" id="A0A8X6F1J8"/>
<keyword evidence="3" id="KW-1185">Reference proteome</keyword>
<name>A0A8X6F1J8_TRICU</name>
<keyword evidence="1" id="KW-0732">Signal</keyword>
<sequence length="149" mass="16231">MFSIMILVSSLICVFGQQTDGGANVIFARPGESSGQNYPNAHLVFVTESNHGILSSTAVPEFRTVDGDSAQDEDPMETTRFQCGTSNPCAFQPYTLKGFDRTMGPLHSSVCYCPLGEVCRYHRDNLQNTMLEFRCKATETTTANSTGGV</sequence>
<evidence type="ECO:0008006" key="4">
    <source>
        <dbReference type="Google" id="ProtNLM"/>
    </source>
</evidence>
<feature type="signal peptide" evidence="1">
    <location>
        <begin position="1"/>
        <end position="16"/>
    </location>
</feature>
<evidence type="ECO:0000313" key="3">
    <source>
        <dbReference type="Proteomes" id="UP000887116"/>
    </source>
</evidence>
<dbReference type="Proteomes" id="UP000887116">
    <property type="component" value="Unassembled WGS sequence"/>
</dbReference>
<comment type="caution">
    <text evidence="2">The sequence shown here is derived from an EMBL/GenBank/DDBJ whole genome shotgun (WGS) entry which is preliminary data.</text>
</comment>
<gene>
    <name evidence="2" type="primary">NCL1_26470</name>
    <name evidence="2" type="ORF">TNCT_593251</name>
</gene>
<evidence type="ECO:0000313" key="2">
    <source>
        <dbReference type="EMBL" id="GFQ66914.1"/>
    </source>
</evidence>
<organism evidence="2 3">
    <name type="scientific">Trichonephila clavata</name>
    <name type="common">Joro spider</name>
    <name type="synonym">Nephila clavata</name>
    <dbReference type="NCBI Taxonomy" id="2740835"/>
    <lineage>
        <taxon>Eukaryota</taxon>
        <taxon>Metazoa</taxon>
        <taxon>Ecdysozoa</taxon>
        <taxon>Arthropoda</taxon>
        <taxon>Chelicerata</taxon>
        <taxon>Arachnida</taxon>
        <taxon>Araneae</taxon>
        <taxon>Araneomorphae</taxon>
        <taxon>Entelegynae</taxon>
        <taxon>Araneoidea</taxon>
        <taxon>Nephilidae</taxon>
        <taxon>Trichonephila</taxon>
    </lineage>
</organism>
<feature type="chain" id="PRO_5036498802" description="Secreted protein" evidence="1">
    <location>
        <begin position="17"/>
        <end position="149"/>
    </location>
</feature>
<evidence type="ECO:0000256" key="1">
    <source>
        <dbReference type="SAM" id="SignalP"/>
    </source>
</evidence>
<dbReference type="EMBL" id="BMAO01010396">
    <property type="protein sequence ID" value="GFQ66914.1"/>
    <property type="molecule type" value="Genomic_DNA"/>
</dbReference>
<reference evidence="2" key="1">
    <citation type="submission" date="2020-07" db="EMBL/GenBank/DDBJ databases">
        <title>Multicomponent nature underlies the extraordinary mechanical properties of spider dragline silk.</title>
        <authorList>
            <person name="Kono N."/>
            <person name="Nakamura H."/>
            <person name="Mori M."/>
            <person name="Yoshida Y."/>
            <person name="Ohtoshi R."/>
            <person name="Malay A.D."/>
            <person name="Moran D.A.P."/>
            <person name="Tomita M."/>
            <person name="Numata K."/>
            <person name="Arakawa K."/>
        </authorList>
    </citation>
    <scope>NUCLEOTIDE SEQUENCE</scope>
</reference>
<accession>A0A8X6F1J8</accession>
<protein>
    <recommendedName>
        <fullName evidence="4">Secreted protein</fullName>
    </recommendedName>
</protein>
<proteinExistence type="predicted"/>
<dbReference type="OrthoDB" id="6456981at2759"/>